<dbReference type="NCBIfam" id="NF009961">
    <property type="entry name" value="PRK13428.1"/>
    <property type="match status" value="1"/>
</dbReference>
<keyword evidence="9 17" id="KW-1133">Transmembrane helix</keyword>
<evidence type="ECO:0000256" key="18">
    <source>
        <dbReference type="HAMAP-Rule" id="MF_01416"/>
    </source>
</evidence>
<evidence type="ECO:0000256" key="11">
    <source>
        <dbReference type="ARBA" id="ARBA00023136"/>
    </source>
</evidence>
<dbReference type="Pfam" id="PF00430">
    <property type="entry name" value="ATP-synt_B"/>
    <property type="match status" value="1"/>
</dbReference>
<evidence type="ECO:0000256" key="3">
    <source>
        <dbReference type="ARBA" id="ARBA00010811"/>
    </source>
</evidence>
<keyword evidence="7 17" id="KW-0812">Transmembrane</keyword>
<dbReference type="InterPro" id="IPR000711">
    <property type="entry name" value="ATPase_OSCP/dsu"/>
</dbReference>
<dbReference type="Pfam" id="PF00213">
    <property type="entry name" value="OSCP"/>
    <property type="match status" value="1"/>
</dbReference>
<evidence type="ECO:0000256" key="13">
    <source>
        <dbReference type="ARBA" id="ARBA00023310"/>
    </source>
</evidence>
<comment type="function">
    <text evidence="15 17">F(1)F(0) ATP synthase produces ATP from ADP in the presence of a proton or sodium gradient. F-type ATPases consist of two structural domains, F(1) containing the extramembraneous catalytic core and F(0) containing the membrane proton channel, linked together by a central stalk and a peripheral stalk. During catalysis, ATP synthesis in the catalytic domain of F(1) is coupled via a rotary mechanism of the central stalk subunits to proton translocation.</text>
</comment>
<evidence type="ECO:0000256" key="10">
    <source>
        <dbReference type="ARBA" id="ARBA00023065"/>
    </source>
</evidence>
<evidence type="ECO:0000256" key="7">
    <source>
        <dbReference type="ARBA" id="ARBA00022692"/>
    </source>
</evidence>
<evidence type="ECO:0000256" key="9">
    <source>
        <dbReference type="ARBA" id="ARBA00022989"/>
    </source>
</evidence>
<evidence type="ECO:0000256" key="1">
    <source>
        <dbReference type="ARBA" id="ARBA00004162"/>
    </source>
</evidence>
<keyword evidence="6 17" id="KW-0138">CF(0)</keyword>
<dbReference type="GO" id="GO:0046933">
    <property type="term" value="F:proton-transporting ATP synthase activity, rotational mechanism"/>
    <property type="evidence" value="ECO:0007669"/>
    <property type="project" value="UniProtKB-UniRule"/>
</dbReference>
<proteinExistence type="inferred from homology"/>
<evidence type="ECO:0000313" key="20">
    <source>
        <dbReference type="Proteomes" id="UP000467006"/>
    </source>
</evidence>
<dbReference type="RefSeq" id="WP_098006194.1">
    <property type="nucleotide sequence ID" value="NZ_AP022563.1"/>
</dbReference>
<comment type="function">
    <text evidence="17">Component of the F(0) channel, it forms part of the peripheral stalk, linking F(1) to F(0).</text>
</comment>
<keyword evidence="11 17" id="KW-0472">Membrane</keyword>
<comment type="similarity">
    <text evidence="18">Belongs to the ATPase delta chain family.</text>
</comment>
<dbReference type="GO" id="GO:0005886">
    <property type="term" value="C:plasma membrane"/>
    <property type="evidence" value="ECO:0007669"/>
    <property type="project" value="UniProtKB-SubCell"/>
</dbReference>
<comment type="subcellular location">
    <subcellularLocation>
        <location evidence="18">Cell membrane</location>
        <topology evidence="18">Peripheral membrane protein</topology>
    </subcellularLocation>
    <subcellularLocation>
        <location evidence="1 17">Cell membrane</location>
        <topology evidence="1 17">Single-pass membrane protein</topology>
    </subcellularLocation>
</comment>
<gene>
    <name evidence="19" type="primary">atpFH</name>
    <name evidence="17" type="synonym">atpF</name>
    <name evidence="18" type="synonym">atpH</name>
    <name evidence="19" type="ORF">MDUV_03370</name>
</gene>
<keyword evidence="12" id="KW-0511">Multifunctional enzyme</keyword>
<comment type="function">
    <text evidence="18">This protein is part of the stalk that links CF(0) to CF(1). It either transmits conformational changes from CF(0) to CF(1) or is implicated in proton conduction.</text>
</comment>
<keyword evidence="20" id="KW-1185">Reference proteome</keyword>
<evidence type="ECO:0000256" key="14">
    <source>
        <dbReference type="ARBA" id="ARBA00024925"/>
    </source>
</evidence>
<comment type="similarity">
    <text evidence="2">In the C-terminal section; belongs to the ATPase delta chain family.</text>
</comment>
<keyword evidence="4 17" id="KW-0813">Transport</keyword>
<evidence type="ECO:0000256" key="2">
    <source>
        <dbReference type="ARBA" id="ARBA00010377"/>
    </source>
</evidence>
<sequence length="443" mass="48523">MSTFIGQLIGFAVIVFLVVRFVVPPVRNMMRLQQDTVRQQLEASSAAAEKVARADEEHAKAVAAAKEEAARVVEEARADAEKIAEQMREQADADVERIKVQGEAQRELLRQQLIRELRQELGTESVHRARELVREHVSDDGNRSATVDRFLDELDAMAPSEANVGDSVGARMRATSREALEVVVSRFDEHTAQTSAEELTTLADDLVSVAKLLGSQPVLSKHLGEPTDGGDAKSGLAERLLSGKISDTALALVKTAVEQRWSDEADLIFAIRYMARLSLLVRAERNDESDEVEEQLFRFSRILDGESQLSALLSDYTTPLDGRIGLLDKLLENKANNTTRALLAQTVSLLHGERADEAVRELAELAVSRRGEVVAHVSAAAELSDDQRTRLTEVLSRIYSHPVSVQLHIDPSMLGGLTVAVGDEVIEGSLSSRLAAAETRLPD</sequence>
<dbReference type="PRINTS" id="PR00125">
    <property type="entry name" value="ATPASEDELTA"/>
</dbReference>
<dbReference type="AlphaFoldDB" id="A0A7I7JUD5"/>
<evidence type="ECO:0000256" key="8">
    <source>
        <dbReference type="ARBA" id="ARBA00022781"/>
    </source>
</evidence>
<dbReference type="EMBL" id="AP022563">
    <property type="protein sequence ID" value="BBX15477.1"/>
    <property type="molecule type" value="Genomic_DNA"/>
</dbReference>
<comment type="subunit">
    <text evidence="16 17">F-type ATPases have 2 components, F(1) - the catalytic core - and F(0) - the membrane proton channel. F(1) has five subunits: alpha(3), beta(3), gamma(1), delta(1), epsilon(1). F(0) has three main subunits: a(1), b(2) and c(10-14). The alpha and beta chains form an alternating ring which encloses part of the gamma chain. F(1) is attached to F(0) by a central stalk formed by the gamma and epsilon chains, while a peripheral stalk is formed by the delta and b chains.</text>
</comment>
<keyword evidence="5 17" id="KW-1003">Cell membrane</keyword>
<dbReference type="NCBIfam" id="NF009967">
    <property type="entry name" value="PRK13430.1"/>
    <property type="match status" value="1"/>
</dbReference>
<organism evidence="19 20">
    <name type="scientific">Mycolicibacterium duvalii</name>
    <dbReference type="NCBI Taxonomy" id="39688"/>
    <lineage>
        <taxon>Bacteria</taxon>
        <taxon>Bacillati</taxon>
        <taxon>Actinomycetota</taxon>
        <taxon>Actinomycetes</taxon>
        <taxon>Mycobacteriales</taxon>
        <taxon>Mycobacteriaceae</taxon>
        <taxon>Mycolicibacterium</taxon>
    </lineage>
</organism>
<dbReference type="GO" id="GO:0045259">
    <property type="term" value="C:proton-transporting ATP synthase complex"/>
    <property type="evidence" value="ECO:0007669"/>
    <property type="project" value="UniProtKB-KW"/>
</dbReference>
<dbReference type="OrthoDB" id="5242917at2"/>
<evidence type="ECO:0000256" key="12">
    <source>
        <dbReference type="ARBA" id="ARBA00023268"/>
    </source>
</evidence>
<evidence type="ECO:0000256" key="15">
    <source>
        <dbReference type="ARBA" id="ARBA00025198"/>
    </source>
</evidence>
<dbReference type="PANTHER" id="PTHR11910">
    <property type="entry name" value="ATP SYNTHASE DELTA CHAIN"/>
    <property type="match status" value="1"/>
</dbReference>
<evidence type="ECO:0000256" key="17">
    <source>
        <dbReference type="HAMAP-Rule" id="MF_01398"/>
    </source>
</evidence>
<name>A0A7I7JUD5_9MYCO</name>
<dbReference type="InterPro" id="IPR028987">
    <property type="entry name" value="ATP_synth_B-like_membr_sf"/>
</dbReference>
<dbReference type="CDD" id="cd06503">
    <property type="entry name" value="ATP-synt_Fo_b"/>
    <property type="match status" value="1"/>
</dbReference>
<dbReference type="SUPFAM" id="SSF81573">
    <property type="entry name" value="F1F0 ATP synthase subunit B, membrane domain"/>
    <property type="match status" value="1"/>
</dbReference>
<reference evidence="19 20" key="1">
    <citation type="journal article" date="2019" name="Emerg. Microbes Infect.">
        <title>Comprehensive subspecies identification of 175 nontuberculous mycobacteria species based on 7547 genomic profiles.</title>
        <authorList>
            <person name="Matsumoto Y."/>
            <person name="Kinjo T."/>
            <person name="Motooka D."/>
            <person name="Nabeya D."/>
            <person name="Jung N."/>
            <person name="Uechi K."/>
            <person name="Horii T."/>
            <person name="Iida T."/>
            <person name="Fujita J."/>
            <person name="Nakamura S."/>
        </authorList>
    </citation>
    <scope>NUCLEOTIDE SEQUENCE [LARGE SCALE GENOMIC DNA]</scope>
    <source>
        <strain evidence="19 20">JCM 6396</strain>
    </source>
</reference>
<dbReference type="HAMAP" id="MF_01398">
    <property type="entry name" value="ATP_synth_b_bprime"/>
    <property type="match status" value="1"/>
</dbReference>
<accession>A0A7I7JUD5</accession>
<feature type="transmembrane region" description="Helical" evidence="17">
    <location>
        <begin position="6"/>
        <end position="23"/>
    </location>
</feature>
<dbReference type="HAMAP" id="MF_01416">
    <property type="entry name" value="ATP_synth_delta_bact"/>
    <property type="match status" value="1"/>
</dbReference>
<evidence type="ECO:0000256" key="4">
    <source>
        <dbReference type="ARBA" id="ARBA00022448"/>
    </source>
</evidence>
<evidence type="ECO:0000256" key="5">
    <source>
        <dbReference type="ARBA" id="ARBA00022475"/>
    </source>
</evidence>
<dbReference type="InterPro" id="IPR002146">
    <property type="entry name" value="ATP_synth_b/b'su_bac/chlpt"/>
</dbReference>
<keyword evidence="10 17" id="KW-0406">Ion transport</keyword>
<comment type="similarity">
    <text evidence="3">In the N-terminal section; belongs to the ATPase B chain family.</text>
</comment>
<dbReference type="Proteomes" id="UP000467006">
    <property type="component" value="Chromosome"/>
</dbReference>
<keyword evidence="18" id="KW-0139">CF(1)</keyword>
<evidence type="ECO:0000256" key="6">
    <source>
        <dbReference type="ARBA" id="ARBA00022547"/>
    </source>
</evidence>
<comment type="function">
    <text evidence="14">This fusion protein includes a component of the F(0) channel (subunit b) and of the F(1) subunit (subunit delta). Two copies of subunit b and one of delta together form the peripheral 'stator' stalk which links F(1) to F(0).</text>
</comment>
<comment type="similarity">
    <text evidence="17">Belongs to the ATPase B chain family.</text>
</comment>
<protein>
    <recommendedName>
        <fullName evidence="17 18">Multifunctional fusion protein</fullName>
    </recommendedName>
    <domain>
        <recommendedName>
            <fullName evidence="17">ATP synthase subunit b</fullName>
        </recommendedName>
        <alternativeName>
            <fullName evidence="17">ATP synthase F(0) sector subunit b</fullName>
        </alternativeName>
        <alternativeName>
            <fullName evidence="17">ATPase subunit I</fullName>
        </alternativeName>
        <alternativeName>
            <fullName evidence="17">F-type ATPase subunit b</fullName>
            <shortName evidence="17">F-ATPase subunit b</shortName>
        </alternativeName>
    </domain>
    <domain>
        <recommendedName>
            <fullName evidence="18">ATP synthase subunit delta</fullName>
        </recommendedName>
        <alternativeName>
            <fullName evidence="18">ATP synthase F(1) sector subunit delta</fullName>
        </alternativeName>
        <alternativeName>
            <fullName evidence="18">F-type ATPase subunit delta</fullName>
            <shortName evidence="18">F-ATPase subunit delta</shortName>
        </alternativeName>
    </domain>
</protein>
<keyword evidence="13 17" id="KW-0066">ATP synthesis</keyword>
<evidence type="ECO:0000313" key="19">
    <source>
        <dbReference type="EMBL" id="BBX15477.1"/>
    </source>
</evidence>
<keyword evidence="8 17" id="KW-0375">Hydrogen ion transport</keyword>
<dbReference type="KEGG" id="mdu:MDUV_03370"/>
<evidence type="ECO:0000256" key="16">
    <source>
        <dbReference type="ARBA" id="ARBA00025830"/>
    </source>
</evidence>